<dbReference type="AlphaFoldDB" id="A0A6S7K5B7"/>
<comment type="caution">
    <text evidence="5">The sequence shown here is derived from an EMBL/GenBank/DDBJ whole genome shotgun (WGS) entry which is preliminary data.</text>
</comment>
<dbReference type="Pfam" id="PF21032">
    <property type="entry name" value="PROPPIN"/>
    <property type="match status" value="1"/>
</dbReference>
<dbReference type="FunFam" id="2.130.10.10:FF:002182">
    <property type="entry name" value="Predicted protein"/>
    <property type="match status" value="1"/>
</dbReference>
<dbReference type="InterPro" id="IPR036322">
    <property type="entry name" value="WD40_repeat_dom_sf"/>
</dbReference>
<proteinExistence type="inferred from homology"/>
<dbReference type="OrthoDB" id="1667587at2759"/>
<dbReference type="GO" id="GO:0005737">
    <property type="term" value="C:cytoplasm"/>
    <property type="evidence" value="ECO:0007669"/>
    <property type="project" value="UniProtKB-ARBA"/>
</dbReference>
<evidence type="ECO:0000256" key="3">
    <source>
        <dbReference type="ARBA" id="ARBA00023006"/>
    </source>
</evidence>
<protein>
    <submittedName>
        <fullName evidence="5">WD repeat domain phosphoinositide-interacting 4-like</fullName>
    </submittedName>
</protein>
<dbReference type="InterPro" id="IPR048720">
    <property type="entry name" value="PROPPIN"/>
</dbReference>
<dbReference type="InterPro" id="IPR015943">
    <property type="entry name" value="WD40/YVTN_repeat-like_dom_sf"/>
</dbReference>
<dbReference type="InterPro" id="IPR001680">
    <property type="entry name" value="WD40_rpt"/>
</dbReference>
<dbReference type="SUPFAM" id="SSF50978">
    <property type="entry name" value="WD40 repeat-like"/>
    <property type="match status" value="1"/>
</dbReference>
<keyword evidence="2" id="KW-0677">Repeat</keyword>
<organism evidence="5 6">
    <name type="scientific">Paramuricea clavata</name>
    <name type="common">Red gorgonian</name>
    <name type="synonym">Violescent sea-whip</name>
    <dbReference type="NCBI Taxonomy" id="317549"/>
    <lineage>
        <taxon>Eukaryota</taxon>
        <taxon>Metazoa</taxon>
        <taxon>Cnidaria</taxon>
        <taxon>Anthozoa</taxon>
        <taxon>Octocorallia</taxon>
        <taxon>Malacalcyonacea</taxon>
        <taxon>Plexauridae</taxon>
        <taxon>Paramuricea</taxon>
    </lineage>
</organism>
<dbReference type="PANTHER" id="PTHR11227">
    <property type="entry name" value="WD-REPEAT PROTEIN INTERACTING WITH PHOSPHOINOSIDES WIPI -RELATED"/>
    <property type="match status" value="1"/>
</dbReference>
<accession>A0A6S7K5B7</accession>
<evidence type="ECO:0000313" key="6">
    <source>
        <dbReference type="Proteomes" id="UP001152795"/>
    </source>
</evidence>
<dbReference type="GO" id="GO:0006914">
    <property type="term" value="P:autophagy"/>
    <property type="evidence" value="ECO:0007669"/>
    <property type="project" value="UniProtKB-KW"/>
</dbReference>
<dbReference type="SMART" id="SM00320">
    <property type="entry name" value="WD40"/>
    <property type="match status" value="2"/>
</dbReference>
<sequence>MEKVVSISFNQDHGCFASAMQNGFKIYNTEPLSQKLSKELDGGVSQVEMLHRSNLVAIIGNGMGTYSNNKVFIWDDKLGKFVLEFKFNIPVFRVRLRKDMIFFVLRTRIYVCSFPNDPKKILYFETRENPKGLCQVCPNHEKSLIVFPAKKCGAIEISDLSAVQPGVSSSPVTISAHQGEIACLAFNQQGTMVATASDKGTLIRVFDTQSKQLVVELRRGADHATLYCINFSHDSSYLCASSDKGTVHIFALKDTSLNKRSTLSKMSFLGQYVESQWALANFTVPSECPCICAFGPGNSVIAICVDGTFHKYIFTPDGSCNREAYDVFLEVTREDDF</sequence>
<dbReference type="EMBL" id="CACRXK020012269">
    <property type="protein sequence ID" value="CAB4023011.1"/>
    <property type="molecule type" value="Genomic_DNA"/>
</dbReference>
<comment type="similarity">
    <text evidence="4">Belongs to the WD repeat PROPPIN family.</text>
</comment>
<reference evidence="5" key="1">
    <citation type="submission" date="2020-04" db="EMBL/GenBank/DDBJ databases">
        <authorList>
            <person name="Alioto T."/>
            <person name="Alioto T."/>
            <person name="Gomez Garrido J."/>
        </authorList>
    </citation>
    <scope>NUCLEOTIDE SEQUENCE</scope>
    <source>
        <strain evidence="5">A484AB</strain>
    </source>
</reference>
<name>A0A6S7K5B7_PARCT</name>
<dbReference type="Proteomes" id="UP001152795">
    <property type="component" value="Unassembled WGS sequence"/>
</dbReference>
<dbReference type="Gene3D" id="2.130.10.10">
    <property type="entry name" value="YVTN repeat-like/Quinoprotein amine dehydrogenase"/>
    <property type="match status" value="1"/>
</dbReference>
<keyword evidence="3" id="KW-0072">Autophagy</keyword>
<evidence type="ECO:0000256" key="1">
    <source>
        <dbReference type="ARBA" id="ARBA00022574"/>
    </source>
</evidence>
<keyword evidence="1" id="KW-0853">WD repeat</keyword>
<gene>
    <name evidence="5" type="ORF">PACLA_8A033762</name>
</gene>
<evidence type="ECO:0000256" key="2">
    <source>
        <dbReference type="ARBA" id="ARBA00022737"/>
    </source>
</evidence>
<evidence type="ECO:0000256" key="4">
    <source>
        <dbReference type="ARBA" id="ARBA00025740"/>
    </source>
</evidence>
<evidence type="ECO:0000313" key="5">
    <source>
        <dbReference type="EMBL" id="CAB4023011.1"/>
    </source>
</evidence>
<keyword evidence="6" id="KW-1185">Reference proteome</keyword>